<dbReference type="EMBL" id="JANUCP010000004">
    <property type="protein sequence ID" value="MCS3919948.1"/>
    <property type="molecule type" value="Genomic_DNA"/>
</dbReference>
<proteinExistence type="predicted"/>
<reference evidence="1 2" key="1">
    <citation type="submission" date="2022-08" db="EMBL/GenBank/DDBJ databases">
        <title>Bacterial and archaeal communities from various locations to study Microbial Dark Matter (Phase II).</title>
        <authorList>
            <person name="Stepanauskas R."/>
        </authorList>
    </citation>
    <scope>NUCLEOTIDE SEQUENCE [LARGE SCALE GENOMIC DNA]</scope>
    <source>
        <strain evidence="1 2">PD1</strain>
    </source>
</reference>
<accession>A0ABT2ESR3</accession>
<protein>
    <submittedName>
        <fullName evidence="1">Uncharacterized protein</fullName>
    </submittedName>
</protein>
<dbReference type="Proteomes" id="UP001204798">
    <property type="component" value="Unassembled WGS sequence"/>
</dbReference>
<organism evidence="1 2">
    <name type="scientific">Candidatus Fervidibacter sacchari</name>
    <dbReference type="NCBI Taxonomy" id="1448929"/>
    <lineage>
        <taxon>Bacteria</taxon>
        <taxon>Candidatus Fervidibacterota</taxon>
        <taxon>Candidatus Fervidibacter</taxon>
    </lineage>
</organism>
<gene>
    <name evidence="1" type="ORF">M2350_002365</name>
</gene>
<keyword evidence="2" id="KW-1185">Reference proteome</keyword>
<evidence type="ECO:0000313" key="2">
    <source>
        <dbReference type="Proteomes" id="UP001204798"/>
    </source>
</evidence>
<sequence length="480" mass="54262">MAGMGLTWAQAPSPNLPQGSFTAKMPEQQICIRGVVPKLTPKAEHVPRSESGIGALMPWANRLWFVTYVSHKKGTGAGTGLFFIDDDFNLHKHPESVVGTYANRLIHPPTNLCVIGPHLIDPDGKVTTIKSIQEHRLTATMAHPEDAENKLLFLTMEGLLLEVDLRTLQAKTLFDLTKELQLPPDSAHFKAGYTDAKGRVFVANNTYDEREFTGKRSAGRLAQWDGKEWKIVDANPFVEVMGRQSLSNAVYALGWDRASALLKIFVNGEWRTYRLPKATHAFDHTWLTEWWRIREVETERWLVDCHGIFYELPAILYEGKFLVLRPICTHLRVVPDFCSWNGLLVLAGNQVSPVGNLWNVGQPQSGLWFGKTDDLWHFGKPKGFGGVWWETSVKAGLPSDPFLMTGFERKVLHLYHRADKTVEFTIEVDFLGNGTWKIYEAISVPPDKYVHHEFPDAFSAHWVRITASTDCVATAYFHLL</sequence>
<comment type="caution">
    <text evidence="1">The sequence shown here is derived from an EMBL/GenBank/DDBJ whole genome shotgun (WGS) entry which is preliminary data.</text>
</comment>
<evidence type="ECO:0000313" key="1">
    <source>
        <dbReference type="EMBL" id="MCS3919948.1"/>
    </source>
</evidence>
<name>A0ABT2ESR3_9BACT</name>